<dbReference type="InterPro" id="IPR027417">
    <property type="entry name" value="P-loop_NTPase"/>
</dbReference>
<reference evidence="5 6" key="1">
    <citation type="journal article" date="2016" name="Nat. Commun.">
        <title>Thousands of microbial genomes shed light on interconnected biogeochemical processes in an aquifer system.</title>
        <authorList>
            <person name="Anantharaman K."/>
            <person name="Brown C.T."/>
            <person name="Hug L.A."/>
            <person name="Sharon I."/>
            <person name="Castelle C.J."/>
            <person name="Probst A.J."/>
            <person name="Thomas B.C."/>
            <person name="Singh A."/>
            <person name="Wilkins M.J."/>
            <person name="Karaoz U."/>
            <person name="Brodie E.L."/>
            <person name="Williams K.H."/>
            <person name="Hubbard S.S."/>
            <person name="Banfield J.F."/>
        </authorList>
    </citation>
    <scope>NUCLEOTIDE SEQUENCE [LARGE SCALE GENOMIC DNA]</scope>
</reference>
<evidence type="ECO:0000256" key="3">
    <source>
        <dbReference type="ARBA" id="ARBA00022741"/>
    </source>
</evidence>
<dbReference type="SUPFAM" id="SSF52540">
    <property type="entry name" value="P-loop containing nucleoside triphosphate hydrolases"/>
    <property type="match status" value="1"/>
</dbReference>
<dbReference type="PANTHER" id="PTHR23359">
    <property type="entry name" value="NUCLEOTIDE KINASE"/>
    <property type="match status" value="1"/>
</dbReference>
<proteinExistence type="predicted"/>
<gene>
    <name evidence="5" type="ORF">A2812_00640</name>
</gene>
<dbReference type="GO" id="GO:0009165">
    <property type="term" value="P:nucleotide biosynthetic process"/>
    <property type="evidence" value="ECO:0007669"/>
    <property type="project" value="UniProtKB-KW"/>
</dbReference>
<comment type="caution">
    <text evidence="5">The sequence shown here is derived from an EMBL/GenBank/DDBJ whole genome shotgun (WGS) entry which is preliminary data.</text>
</comment>
<keyword evidence="2" id="KW-0545">Nucleotide biosynthesis</keyword>
<evidence type="ECO:0008006" key="7">
    <source>
        <dbReference type="Google" id="ProtNLM"/>
    </source>
</evidence>
<accession>A0A1G2HNT0</accession>
<evidence type="ECO:0000313" key="6">
    <source>
        <dbReference type="Proteomes" id="UP000177190"/>
    </source>
</evidence>
<dbReference type="PROSITE" id="PS00113">
    <property type="entry name" value="ADENYLATE_KINASE"/>
    <property type="match status" value="1"/>
</dbReference>
<dbReference type="InterPro" id="IPR000850">
    <property type="entry name" value="Adenylat/UMP-CMP_kin"/>
</dbReference>
<dbReference type="STRING" id="1802200.A2812_00640"/>
<dbReference type="GO" id="GO:0019205">
    <property type="term" value="F:nucleobase-containing compound kinase activity"/>
    <property type="evidence" value="ECO:0007669"/>
    <property type="project" value="InterPro"/>
</dbReference>
<protein>
    <recommendedName>
        <fullName evidence="7">Adenylate kinase</fullName>
    </recommendedName>
</protein>
<evidence type="ECO:0000256" key="1">
    <source>
        <dbReference type="ARBA" id="ARBA00022679"/>
    </source>
</evidence>
<dbReference type="GO" id="GO:0005524">
    <property type="term" value="F:ATP binding"/>
    <property type="evidence" value="ECO:0007669"/>
    <property type="project" value="InterPro"/>
</dbReference>
<evidence type="ECO:0000313" key="5">
    <source>
        <dbReference type="EMBL" id="OGZ63548.1"/>
    </source>
</evidence>
<dbReference type="Pfam" id="PF13207">
    <property type="entry name" value="AAA_17"/>
    <property type="match status" value="1"/>
</dbReference>
<keyword evidence="1" id="KW-0808">Transferase</keyword>
<sequence length="356" mass="41134">MKDLDFPLFKTKSDTYKKFDMTDAKERQEYFEYKAGEEIKKLREYLKENTFIAYFLGKKSSGKGTYAKMLAEAVGKEKIAHFSIGDMVRSFDEIVQNPEKKKDLVNFLEKNYRGFLPLGKILKSMEERSTKTLLPSELILALAKREIAKLGRKAIFIDGFPRDLDQISYSLFFRDLINYRDDPDLFVLIDVPTTVIDERIKYRLICPLCQTSRNLKLLSTKNVEYDKETGKFHLICDNSACKGSRMVTKEGDELGTAPIKERLDKDELLTKEAFKLQGIPKILLRNSVPADKTKDFVDDYEITPEYVYEFDEKENKVITHEKLWEVKDDEGVLSNSLMPPPVVVSLIKQLVRALGI</sequence>
<keyword evidence="3" id="KW-0547">Nucleotide-binding</keyword>
<keyword evidence="4" id="KW-0418">Kinase</keyword>
<dbReference type="EMBL" id="MHOM01000031">
    <property type="protein sequence ID" value="OGZ63548.1"/>
    <property type="molecule type" value="Genomic_DNA"/>
</dbReference>
<dbReference type="AlphaFoldDB" id="A0A1G2HNT0"/>
<organism evidence="5 6">
    <name type="scientific">Candidatus Staskawiczbacteria bacterium RIFCSPHIGHO2_01_FULL_36_16</name>
    <dbReference type="NCBI Taxonomy" id="1802200"/>
    <lineage>
        <taxon>Bacteria</taxon>
        <taxon>Candidatus Staskawicziibacteriota</taxon>
    </lineage>
</organism>
<evidence type="ECO:0000256" key="2">
    <source>
        <dbReference type="ARBA" id="ARBA00022727"/>
    </source>
</evidence>
<name>A0A1G2HNT0_9BACT</name>
<dbReference type="Gene3D" id="3.40.50.300">
    <property type="entry name" value="P-loop containing nucleotide triphosphate hydrolases"/>
    <property type="match status" value="1"/>
</dbReference>
<dbReference type="InterPro" id="IPR033690">
    <property type="entry name" value="Adenylat_kinase_CS"/>
</dbReference>
<dbReference type="Proteomes" id="UP000177190">
    <property type="component" value="Unassembled WGS sequence"/>
</dbReference>
<evidence type="ECO:0000256" key="4">
    <source>
        <dbReference type="ARBA" id="ARBA00022777"/>
    </source>
</evidence>